<keyword evidence="2" id="KW-1185">Reference proteome</keyword>
<gene>
    <name evidence="1" type="ORF">BLNAU_22224</name>
</gene>
<evidence type="ECO:0000313" key="2">
    <source>
        <dbReference type="Proteomes" id="UP001281761"/>
    </source>
</evidence>
<accession>A0ABQ9WTM5</accession>
<proteinExistence type="predicted"/>
<comment type="caution">
    <text evidence="1">The sequence shown here is derived from an EMBL/GenBank/DDBJ whole genome shotgun (WGS) entry which is preliminary data.</text>
</comment>
<reference evidence="1 2" key="1">
    <citation type="journal article" date="2022" name="bioRxiv">
        <title>Genomics of Preaxostyla Flagellates Illuminates Evolutionary Transitions and the Path Towards Mitochondrial Loss.</title>
        <authorList>
            <person name="Novak L.V.F."/>
            <person name="Treitli S.C."/>
            <person name="Pyrih J."/>
            <person name="Halakuc P."/>
            <person name="Pipaliya S.V."/>
            <person name="Vacek V."/>
            <person name="Brzon O."/>
            <person name="Soukal P."/>
            <person name="Eme L."/>
            <person name="Dacks J.B."/>
            <person name="Karnkowska A."/>
            <person name="Elias M."/>
            <person name="Hampl V."/>
        </authorList>
    </citation>
    <scope>NUCLEOTIDE SEQUENCE [LARGE SCALE GENOMIC DNA]</scope>
    <source>
        <strain evidence="1">NAU3</strain>
        <tissue evidence="1">Gut</tissue>
    </source>
</reference>
<dbReference type="Proteomes" id="UP001281761">
    <property type="component" value="Unassembled WGS sequence"/>
</dbReference>
<dbReference type="EMBL" id="JARBJD010000378">
    <property type="protein sequence ID" value="KAK2942863.1"/>
    <property type="molecule type" value="Genomic_DNA"/>
</dbReference>
<name>A0ABQ9WTM5_9EUKA</name>
<organism evidence="1 2">
    <name type="scientific">Blattamonas nauphoetae</name>
    <dbReference type="NCBI Taxonomy" id="2049346"/>
    <lineage>
        <taxon>Eukaryota</taxon>
        <taxon>Metamonada</taxon>
        <taxon>Preaxostyla</taxon>
        <taxon>Oxymonadida</taxon>
        <taxon>Blattamonas</taxon>
    </lineage>
</organism>
<evidence type="ECO:0000313" key="1">
    <source>
        <dbReference type="EMBL" id="KAK2942863.1"/>
    </source>
</evidence>
<sequence length="256" mass="28841">MLTFVKSIATLISTSNQRIIESTIEMLESQLWKCDHDLKLNLLDTDLIPHLLTSLHAPSISFTGAKDIHSRLISILDSFLMSVIPTILITVRQTEPDRRLQIYGTVLKQVLVPSEQYCRYLCACRFSIVEGGQADNFVSLLARLIEICPEHHPTRDFVLALPVSFAISSCLMSIECQVAMFKLMSGMVDALIDQIDESPQLRQSKAIILRSLKMEGFDDVVEPHALTVGVEKWRWLVYSYSAKLHIASGANVPNRR</sequence>
<protein>
    <submittedName>
        <fullName evidence="1">Uncharacterized protein</fullName>
    </submittedName>
</protein>